<evidence type="ECO:0000256" key="1">
    <source>
        <dbReference type="SAM" id="SignalP"/>
    </source>
</evidence>
<name>A0ABY4BZ66_9MICO</name>
<evidence type="ECO:0000313" key="2">
    <source>
        <dbReference type="EMBL" id="UOE44199.1"/>
    </source>
</evidence>
<feature type="chain" id="PRO_5047311696" evidence="1">
    <location>
        <begin position="25"/>
        <end position="147"/>
    </location>
</feature>
<organism evidence="2 3">
    <name type="scientific">Agromyces larvae</name>
    <dbReference type="NCBI Taxonomy" id="2929802"/>
    <lineage>
        <taxon>Bacteria</taxon>
        <taxon>Bacillati</taxon>
        <taxon>Actinomycetota</taxon>
        <taxon>Actinomycetes</taxon>
        <taxon>Micrococcales</taxon>
        <taxon>Microbacteriaceae</taxon>
        <taxon>Agromyces</taxon>
    </lineage>
</organism>
<feature type="signal peptide" evidence="1">
    <location>
        <begin position="1"/>
        <end position="24"/>
    </location>
</feature>
<dbReference type="RefSeq" id="WP_243555797.1">
    <property type="nucleotide sequence ID" value="NZ_CP094528.1"/>
</dbReference>
<keyword evidence="1" id="KW-0732">Signal</keyword>
<protein>
    <submittedName>
        <fullName evidence="2">Uncharacterized protein</fullName>
    </submittedName>
</protein>
<reference evidence="2 3" key="1">
    <citation type="submission" date="2022-03" db="EMBL/GenBank/DDBJ databases">
        <title>Mucilaginibacter sp. isolated from the gut of Protaetia brevitarsis seulensis larvae.</title>
        <authorList>
            <person name="Won M."/>
            <person name="Kim S.-J."/>
            <person name="Kwon S.-W."/>
        </authorList>
    </citation>
    <scope>NUCLEOTIDE SEQUENCE [LARGE SCALE GENOMIC DNA]</scope>
    <source>
        <strain evidence="2 3">CFWR-12</strain>
    </source>
</reference>
<evidence type="ECO:0000313" key="3">
    <source>
        <dbReference type="Proteomes" id="UP000832097"/>
    </source>
</evidence>
<accession>A0ABY4BZ66</accession>
<dbReference type="EMBL" id="CP094528">
    <property type="protein sequence ID" value="UOE44199.1"/>
    <property type="molecule type" value="Genomic_DNA"/>
</dbReference>
<keyword evidence="3" id="KW-1185">Reference proteome</keyword>
<dbReference type="Proteomes" id="UP000832097">
    <property type="component" value="Chromosome"/>
</dbReference>
<gene>
    <name evidence="2" type="ORF">MTO99_18910</name>
</gene>
<proteinExistence type="predicted"/>
<dbReference type="PROSITE" id="PS51257">
    <property type="entry name" value="PROKAR_LIPOPROTEIN"/>
    <property type="match status" value="1"/>
</dbReference>
<sequence length="147" mass="15445">MPRMFRSTIAVLVLVPLLAGCSTAQVILDACPAIGWMNSLEVRLDGARAGEVALVELCDEAGCSVPGPTAATDPPTAGPWYSGEDLGTGVWRFTLDMSAPEEFDLIAYGPGVTELARESFTAEWHRVGGSAQCGGPMATDPVEFVID</sequence>